<protein>
    <submittedName>
        <fullName evidence="1">Uncharacterized protein</fullName>
    </submittedName>
</protein>
<feature type="non-terminal residue" evidence="1">
    <location>
        <position position="1"/>
    </location>
</feature>
<sequence length="74" mass="8066">ASLTVNDKIIFCFVLEGQGELFVTLNDLLAFTTGADEVPAHGFNFPLQLSFIRPEDLNDVAKCCTAGIIHPEDL</sequence>
<comment type="caution">
    <text evidence="1">The sequence shown here is derived from an EMBL/GenBank/DDBJ whole genome shotgun (WGS) entry which is preliminary data.</text>
</comment>
<accession>A0ABD3VMU1</accession>
<organism evidence="1 2">
    <name type="scientific">Sinanodonta woodiana</name>
    <name type="common">Chinese pond mussel</name>
    <name type="synonym">Anodonta woodiana</name>
    <dbReference type="NCBI Taxonomy" id="1069815"/>
    <lineage>
        <taxon>Eukaryota</taxon>
        <taxon>Metazoa</taxon>
        <taxon>Spiralia</taxon>
        <taxon>Lophotrochozoa</taxon>
        <taxon>Mollusca</taxon>
        <taxon>Bivalvia</taxon>
        <taxon>Autobranchia</taxon>
        <taxon>Heteroconchia</taxon>
        <taxon>Palaeoheterodonta</taxon>
        <taxon>Unionida</taxon>
        <taxon>Unionoidea</taxon>
        <taxon>Unionidae</taxon>
        <taxon>Unioninae</taxon>
        <taxon>Sinanodonta</taxon>
    </lineage>
</organism>
<name>A0ABD3VMU1_SINWO</name>
<evidence type="ECO:0000313" key="1">
    <source>
        <dbReference type="EMBL" id="KAL3861775.1"/>
    </source>
</evidence>
<gene>
    <name evidence="1" type="ORF">ACJMK2_007796</name>
</gene>
<dbReference type="Proteomes" id="UP001634394">
    <property type="component" value="Unassembled WGS sequence"/>
</dbReference>
<keyword evidence="2" id="KW-1185">Reference proteome</keyword>
<dbReference type="EMBL" id="JBJQND010000011">
    <property type="protein sequence ID" value="KAL3861775.1"/>
    <property type="molecule type" value="Genomic_DNA"/>
</dbReference>
<proteinExistence type="predicted"/>
<reference evidence="1 2" key="1">
    <citation type="submission" date="2024-11" db="EMBL/GenBank/DDBJ databases">
        <title>Chromosome-level genome assembly of the freshwater bivalve Anodonta woodiana.</title>
        <authorList>
            <person name="Chen X."/>
        </authorList>
    </citation>
    <scope>NUCLEOTIDE SEQUENCE [LARGE SCALE GENOMIC DNA]</scope>
    <source>
        <strain evidence="1">MN2024</strain>
        <tissue evidence="1">Gills</tissue>
    </source>
</reference>
<dbReference type="AlphaFoldDB" id="A0ABD3VMU1"/>
<evidence type="ECO:0000313" key="2">
    <source>
        <dbReference type="Proteomes" id="UP001634394"/>
    </source>
</evidence>